<accession>A0A9Q5HTH7</accession>
<evidence type="ECO:0000256" key="15">
    <source>
        <dbReference type="ARBA" id="ARBA00052347"/>
    </source>
</evidence>
<comment type="caution">
    <text evidence="21">The sequence shown here is derived from an EMBL/GenBank/DDBJ whole genome shotgun (WGS) entry which is preliminary data.</text>
</comment>
<dbReference type="FunFam" id="3.90.226.10:FF:000004">
    <property type="entry name" value="Methylcrotonoyl-CoA carboxylase beta chain"/>
    <property type="match status" value="1"/>
</dbReference>
<evidence type="ECO:0000256" key="1">
    <source>
        <dbReference type="ARBA" id="ARBA00004817"/>
    </source>
</evidence>
<keyword evidence="21" id="KW-0808">Transferase</keyword>
<evidence type="ECO:0000259" key="19">
    <source>
        <dbReference type="PROSITE" id="PS50989"/>
    </source>
</evidence>
<dbReference type="Pfam" id="PF01039">
    <property type="entry name" value="Carboxyl_trans"/>
    <property type="match status" value="1"/>
</dbReference>
<evidence type="ECO:0000256" key="6">
    <source>
        <dbReference type="ARBA" id="ARBA00022605"/>
    </source>
</evidence>
<comment type="similarity">
    <text evidence="2">Belongs to the AccD/PCCB family.</text>
</comment>
<dbReference type="GO" id="GO:0005739">
    <property type="term" value="C:mitochondrion"/>
    <property type="evidence" value="ECO:0007669"/>
    <property type="project" value="TreeGrafter"/>
</dbReference>
<comment type="pathway">
    <text evidence="11">Amino-acid degradation; L-leucine degradation; (S)-3-hydroxy-3-methylglutaryl-CoA from 3-isovaleryl-CoA: step 2/3.</text>
</comment>
<organism evidence="21 22">
    <name type="scientific">Sanghuangporus baumii</name>
    <name type="common">Phellinus baumii</name>
    <dbReference type="NCBI Taxonomy" id="108892"/>
    <lineage>
        <taxon>Eukaryota</taxon>
        <taxon>Fungi</taxon>
        <taxon>Dikarya</taxon>
        <taxon>Basidiomycota</taxon>
        <taxon>Agaricomycotina</taxon>
        <taxon>Agaricomycetes</taxon>
        <taxon>Hymenochaetales</taxon>
        <taxon>Hymenochaetaceae</taxon>
        <taxon>Sanghuangporus</taxon>
    </lineage>
</organism>
<dbReference type="PANTHER" id="PTHR22855:SF13">
    <property type="entry name" value="METHYLCROTONOYL-COA CARBOXYLASE BETA CHAIN, MITOCHONDRIAL"/>
    <property type="match status" value="1"/>
</dbReference>
<evidence type="ECO:0000256" key="10">
    <source>
        <dbReference type="ARBA" id="ARBA00023979"/>
    </source>
</evidence>
<dbReference type="FunFam" id="3.90.226.10:FF:000046">
    <property type="entry name" value="Geranyl-CoA carboxylase beta subunit"/>
    <property type="match status" value="1"/>
</dbReference>
<dbReference type="Pfam" id="PF01817">
    <property type="entry name" value="CM_2"/>
    <property type="match status" value="1"/>
</dbReference>
<dbReference type="GO" id="GO:0016740">
    <property type="term" value="F:transferase activity"/>
    <property type="evidence" value="ECO:0007669"/>
    <property type="project" value="UniProtKB-KW"/>
</dbReference>
<dbReference type="SUPFAM" id="SSF48600">
    <property type="entry name" value="Chorismate mutase II"/>
    <property type="match status" value="1"/>
</dbReference>
<feature type="domain" description="Septin-type G" evidence="20">
    <location>
        <begin position="715"/>
        <end position="1213"/>
    </location>
</feature>
<dbReference type="EMBL" id="LNZH02000208">
    <property type="protein sequence ID" value="OCB85706.1"/>
    <property type="molecule type" value="Genomic_DNA"/>
</dbReference>
<dbReference type="Gene3D" id="1.10.590.10">
    <property type="entry name" value="Chorismate mutase, AroQ class superfamily, eukaryotic"/>
    <property type="match status" value="1"/>
</dbReference>
<dbReference type="EC" id="5.4.99.5" evidence="3"/>
<dbReference type="GO" id="GO:0006552">
    <property type="term" value="P:L-leucine catabolic process"/>
    <property type="evidence" value="ECO:0007669"/>
    <property type="project" value="TreeGrafter"/>
</dbReference>
<dbReference type="InterPro" id="IPR002701">
    <property type="entry name" value="CM_II_prokaryot"/>
</dbReference>
<dbReference type="InterPro" id="IPR034733">
    <property type="entry name" value="AcCoA_carboxyl_beta"/>
</dbReference>
<dbReference type="GO" id="GO:0004106">
    <property type="term" value="F:chorismate mutase activity"/>
    <property type="evidence" value="ECO:0007669"/>
    <property type="project" value="UniProtKB-EC"/>
</dbReference>
<dbReference type="InterPro" id="IPR011762">
    <property type="entry name" value="COA_CT_N"/>
</dbReference>
<comment type="catalytic activity">
    <reaction evidence="15">
        <text>3-methylbut-2-enoyl-CoA + hydrogencarbonate + ATP = 3-methyl-(2E)-glutaconyl-CoA + ADP + phosphate + H(+)</text>
        <dbReference type="Rhea" id="RHEA:13589"/>
        <dbReference type="ChEBI" id="CHEBI:15378"/>
        <dbReference type="ChEBI" id="CHEBI:17544"/>
        <dbReference type="ChEBI" id="CHEBI:30616"/>
        <dbReference type="ChEBI" id="CHEBI:43474"/>
        <dbReference type="ChEBI" id="CHEBI:57344"/>
        <dbReference type="ChEBI" id="CHEBI:57346"/>
        <dbReference type="ChEBI" id="CHEBI:456216"/>
        <dbReference type="EC" id="6.4.1.4"/>
    </reaction>
</comment>
<keyword evidence="22" id="KW-1185">Reference proteome</keyword>
<dbReference type="PROSITE" id="PS50980">
    <property type="entry name" value="COA_CT_NTER"/>
    <property type="match status" value="1"/>
</dbReference>
<dbReference type="EC" id="6.4.1.4" evidence="12"/>
<dbReference type="PROSITE" id="PS51719">
    <property type="entry name" value="G_SEPTIN"/>
    <property type="match status" value="1"/>
</dbReference>
<feature type="compositionally biased region" description="Polar residues" evidence="17">
    <location>
        <begin position="1090"/>
        <end position="1118"/>
    </location>
</feature>
<dbReference type="InterPro" id="IPR029045">
    <property type="entry name" value="ClpP/crotonase-like_dom_sf"/>
</dbReference>
<feature type="domain" description="CoA carboxyltransferase C-terminal" evidence="19">
    <location>
        <begin position="315"/>
        <end position="539"/>
    </location>
</feature>
<keyword evidence="16" id="KW-0547">Nucleotide-binding</keyword>
<dbReference type="GO" id="GO:0046417">
    <property type="term" value="P:chorismate metabolic process"/>
    <property type="evidence" value="ECO:0007669"/>
    <property type="project" value="InterPro"/>
</dbReference>
<keyword evidence="9" id="KW-0413">Isomerase</keyword>
<feature type="domain" description="CoA carboxyltransferase N-terminal" evidence="18">
    <location>
        <begin position="53"/>
        <end position="310"/>
    </location>
</feature>
<dbReference type="GO" id="GO:0004485">
    <property type="term" value="F:methylcrotonoyl-CoA carboxylase activity"/>
    <property type="evidence" value="ECO:0007669"/>
    <property type="project" value="UniProtKB-EC"/>
</dbReference>
<evidence type="ECO:0000256" key="11">
    <source>
        <dbReference type="ARBA" id="ARBA00025711"/>
    </source>
</evidence>
<comment type="similarity">
    <text evidence="16">Belongs to the TRAFAC class TrmE-Era-EngA-EngB-Septin-like GTPase superfamily. Septin GTPase family.</text>
</comment>
<feature type="compositionally biased region" description="Basic and acidic residues" evidence="17">
    <location>
        <begin position="1018"/>
        <end position="1029"/>
    </location>
</feature>
<dbReference type="PANTHER" id="PTHR22855">
    <property type="entry name" value="ACETYL, PROPIONYL, PYRUVATE, AND GLUTACONYL CARBOXYLASE-RELATED"/>
    <property type="match status" value="1"/>
</dbReference>
<feature type="compositionally biased region" description="Basic residues" evidence="17">
    <location>
        <begin position="703"/>
        <end position="713"/>
    </location>
</feature>
<evidence type="ECO:0000256" key="3">
    <source>
        <dbReference type="ARBA" id="ARBA00012404"/>
    </source>
</evidence>
<evidence type="ECO:0000313" key="22">
    <source>
        <dbReference type="Proteomes" id="UP000757232"/>
    </source>
</evidence>
<feature type="region of interest" description="Disordered" evidence="17">
    <location>
        <begin position="949"/>
        <end position="1036"/>
    </location>
</feature>
<dbReference type="Proteomes" id="UP000757232">
    <property type="component" value="Unassembled WGS sequence"/>
</dbReference>
<feature type="region of interest" description="Disordered" evidence="17">
    <location>
        <begin position="1077"/>
        <end position="1145"/>
    </location>
</feature>
<feature type="region of interest" description="Disordered" evidence="17">
    <location>
        <begin position="678"/>
        <end position="713"/>
    </location>
</feature>
<dbReference type="PROSITE" id="PS50989">
    <property type="entry name" value="COA_CT_CTER"/>
    <property type="match status" value="1"/>
</dbReference>
<dbReference type="Pfam" id="PF00735">
    <property type="entry name" value="Septin"/>
    <property type="match status" value="3"/>
</dbReference>
<sequence>MLIRRLLSARYACRRNAWLKSHSRSFQRHFSADVLPSLVSPASPEFNEKKEGMDALVEELEAKLARARTGGGEKAADRMRRKGKMLPRERLSALLDPGSPFLELSPLAAHEVYGNDVVPGAGMITGIGRISGRECMIVVNDPTVKGGSYYPLTVKKHLRAQEIARENRLPCVYLVESGGAALPHQANVFPDKEHFGRIFYNMAQMSALRIPQISVVHGISVAGGAYVPAMSDQTIIVRKQGHIFLAGPPLVRAATGEEVDDETLGGGDMHARESGVVDYLVGSDEEGLQRARECVADLGPEFDGQDTAVHAHADPPLYPASELHGIVGTDVRQAFDMRDVIARIVDGSRFREFKRTYGETLVTGFASIHGSPVGILANNGILFSPSALKATHFIELCSQRGIPLVFLVNVTGYMVGSKAERGGIAKDGAKMVRAVACADVPKYTVVVGGSFGAGNYGMCGRAYSPRFLWMWPNAKVSVMGSQQLSQVMTTVSKDPAQHSALKTHIEEQSTAYYSTARLWDDGIIRPADTRDILGLALRLGCRGRSRDRNAGTESTTWDGEGRGFGLLGSSSIMVLGFGSRSTKKKGRGDEIQHVVRMASLPEMSSQGVAWPSEFVDIASIRQNPPQTPTPHGAAKVSFYAPESNVVIPFHRPFRGSISSKSAPGREEVRSTGTIASLYMSKPAHPPSAYGNKPNERATTPHSTRSRHSHSQRKRVAPTFNLMVAGAQGTGKSSLLRLLVDTADISPSATAEQRAAMDRFIRNSVKRTEHIDTACVEICESRFDRILLSVIDTPGLDFQEGHELKLERQASGIIKYLDLQYADTMDEESKVVRKSKGDQHVHLCIYMIDPESLMTPAERKAASSTPFPVRISSVEDANTSEADEDRLTMSPTDLRIIRRLSERVNVLPIIARSDLLTDERLRAAKMAIRRDLVSAKLGFGVFGTPKIEEEVNGTARPASVDKSHESNGTMNGHGNGNGSGSQTDEGFGGEESEEEERRSRPVIKLNPNRKLSTRSTSRSRLEASAEDKRNPVPLDATDPESLAYVRFSAGYFARHVRQLSEMMPFAVIMPEHTGRVRRALKAPPPLRPVSGTYSTESSAYPQTPVTQNGDTSADSGNASDDTHEKGSATPTTVTSPATLRSPSVDHLPYAVGPPRDLKAVFTRRFRWGTVDVLEPEHCDFAALRTAILTTHFKVLKMTTKEVLYEKYRTEKLLARRATRNISDEDLLRVIVLNTNEMIKLLGFIGMALNWFDVRVVRVQAEWVRCSRGMSRDSSYLPRSTLRPRISQVYFSLRPSHLSLPSLSSCNIPALFAMQQNFFAGDPLSLERIRSMLIRLEDTIIFGLIERAQFAHNPRMYEAGGVKELGEIGFEGSWLEWFLKETESFQAKARRYTSPDEYPFTPANELPQPLLAPIKYPRLLHPNTVNANASIKSLYVRAIVPRITQAATRQLAAARRAQGVAGDAEREDDANFGSAATVDVEVLQALSKRVHYGKFVSESKFRADPEAFVERIRGRDGAGLGDMITKPEVERRLLQRVRNKARLYGQEVDADGKPVVQLSVEHSTESGSGEGKIGKIDVEGVVELYEHYIIPLTKEVEVDYLLQRLDGLSQEEIEELCKNGKQNN</sequence>
<evidence type="ECO:0000256" key="16">
    <source>
        <dbReference type="RuleBase" id="RU004560"/>
    </source>
</evidence>
<evidence type="ECO:0000256" key="8">
    <source>
        <dbReference type="ARBA" id="ARBA00023222"/>
    </source>
</evidence>
<dbReference type="SUPFAM" id="SSF52096">
    <property type="entry name" value="ClpP/crotonase"/>
    <property type="match status" value="2"/>
</dbReference>
<dbReference type="InterPro" id="IPR045190">
    <property type="entry name" value="MCCB/AccD1-like"/>
</dbReference>
<keyword evidence="8" id="KW-0584">Phenylalanine biosynthesis</keyword>
<dbReference type="InterPro" id="IPR037039">
    <property type="entry name" value="CM_AroQ_sf_eucaryotic"/>
</dbReference>
<dbReference type="Gene3D" id="3.40.50.300">
    <property type="entry name" value="P-loop containing nucleotide triphosphate hydrolases"/>
    <property type="match status" value="1"/>
</dbReference>
<dbReference type="GO" id="GO:1905202">
    <property type="term" value="C:methylcrotonoyl-CoA carboxylase complex"/>
    <property type="evidence" value="ECO:0007669"/>
    <property type="project" value="TreeGrafter"/>
</dbReference>
<comment type="pathway">
    <text evidence="1">Metabolic intermediate biosynthesis; prephenate biosynthesis; prephenate from chorismate: step 1/1.</text>
</comment>
<keyword evidence="7" id="KW-0057">Aromatic amino acid biosynthesis</keyword>
<evidence type="ECO:0000256" key="13">
    <source>
        <dbReference type="ARBA" id="ARBA00031237"/>
    </source>
</evidence>
<keyword evidence="6" id="KW-0028">Amino-acid biosynthesis</keyword>
<dbReference type="NCBIfam" id="TIGR01802">
    <property type="entry name" value="CM_pl-yst"/>
    <property type="match status" value="1"/>
</dbReference>
<dbReference type="InterPro" id="IPR011763">
    <property type="entry name" value="COA_CT_C"/>
</dbReference>
<evidence type="ECO:0000259" key="20">
    <source>
        <dbReference type="PROSITE" id="PS51719"/>
    </source>
</evidence>
<dbReference type="GO" id="GO:0005525">
    <property type="term" value="F:GTP binding"/>
    <property type="evidence" value="ECO:0007669"/>
    <property type="project" value="UniProtKB-KW"/>
</dbReference>
<dbReference type="InterPro" id="IPR027417">
    <property type="entry name" value="P-loop_NTPase"/>
</dbReference>
<dbReference type="Gene3D" id="3.90.226.10">
    <property type="entry name" value="2-enoyl-CoA Hydratase, Chain A, domain 1"/>
    <property type="match status" value="2"/>
</dbReference>
<evidence type="ECO:0000259" key="18">
    <source>
        <dbReference type="PROSITE" id="PS50980"/>
    </source>
</evidence>
<keyword evidence="5" id="KW-0827">Tyrosine biosynthesis</keyword>
<keyword evidence="16" id="KW-0342">GTP-binding</keyword>
<dbReference type="InterPro" id="IPR036263">
    <property type="entry name" value="Chorismate_II_sf"/>
</dbReference>
<evidence type="ECO:0000256" key="14">
    <source>
        <dbReference type="ARBA" id="ARBA00031404"/>
    </source>
</evidence>
<evidence type="ECO:0000256" key="9">
    <source>
        <dbReference type="ARBA" id="ARBA00023235"/>
    </source>
</evidence>
<evidence type="ECO:0000256" key="2">
    <source>
        <dbReference type="ARBA" id="ARBA00006102"/>
    </source>
</evidence>
<evidence type="ECO:0000256" key="12">
    <source>
        <dbReference type="ARBA" id="ARBA00026116"/>
    </source>
</evidence>
<dbReference type="InterPro" id="IPR030379">
    <property type="entry name" value="G_SEPTIN_dom"/>
</dbReference>
<evidence type="ECO:0000256" key="17">
    <source>
        <dbReference type="SAM" id="MobiDB-lite"/>
    </source>
</evidence>
<protein>
    <recommendedName>
        <fullName evidence="4">Chorismate mutase</fullName>
        <ecNumber evidence="3">5.4.99.5</ecNumber>
        <ecNumber evidence="12">6.4.1.4</ecNumber>
    </recommendedName>
    <alternativeName>
        <fullName evidence="14">3-methylcrotonyl-CoA carboxylase 2</fullName>
    </alternativeName>
    <alternativeName>
        <fullName evidence="13">3-methylcrotonyl-CoA:carbon dioxide ligase subunit beta</fullName>
    </alternativeName>
</protein>
<gene>
    <name evidence="21" type="ORF">A7U60_g7357</name>
</gene>
<comment type="catalytic activity">
    <reaction evidence="10">
        <text>chorismate = prephenate</text>
        <dbReference type="Rhea" id="RHEA:13897"/>
        <dbReference type="ChEBI" id="CHEBI:29748"/>
        <dbReference type="ChEBI" id="CHEBI:29934"/>
        <dbReference type="EC" id="5.4.99.5"/>
    </reaction>
    <physiologicalReaction direction="left-to-right" evidence="10">
        <dbReference type="Rhea" id="RHEA:13898"/>
    </physiologicalReaction>
</comment>
<reference evidence="21" key="1">
    <citation type="submission" date="2016-06" db="EMBL/GenBank/DDBJ databases">
        <title>Draft Genome sequence of the fungus Inonotus baumii.</title>
        <authorList>
            <person name="Zhu H."/>
            <person name="Lin W."/>
        </authorList>
    </citation>
    <scope>NUCLEOTIDE SEQUENCE</scope>
    <source>
        <strain evidence="21">821</strain>
    </source>
</reference>
<dbReference type="InterPro" id="IPR008238">
    <property type="entry name" value="Chorismate_mutase_AroQ_euk"/>
</dbReference>
<evidence type="ECO:0000256" key="5">
    <source>
        <dbReference type="ARBA" id="ARBA00022498"/>
    </source>
</evidence>
<dbReference type="OrthoDB" id="439921at2759"/>
<feature type="compositionally biased region" description="Low complexity" evidence="17">
    <location>
        <begin position="1126"/>
        <end position="1137"/>
    </location>
</feature>
<evidence type="ECO:0000313" key="21">
    <source>
        <dbReference type="EMBL" id="OCB85706.1"/>
    </source>
</evidence>
<proteinExistence type="inferred from homology"/>
<dbReference type="GO" id="GO:0009094">
    <property type="term" value="P:L-phenylalanine biosynthetic process"/>
    <property type="evidence" value="ECO:0007669"/>
    <property type="project" value="UniProtKB-KW"/>
</dbReference>
<dbReference type="SUPFAM" id="SSF52540">
    <property type="entry name" value="P-loop containing nucleoside triphosphate hydrolases"/>
    <property type="match status" value="1"/>
</dbReference>
<evidence type="ECO:0000256" key="4">
    <source>
        <dbReference type="ARBA" id="ARBA00020296"/>
    </source>
</evidence>
<name>A0A9Q5HTH7_SANBA</name>
<dbReference type="GO" id="GO:0006571">
    <property type="term" value="P:tyrosine biosynthetic process"/>
    <property type="evidence" value="ECO:0007669"/>
    <property type="project" value="UniProtKB-KW"/>
</dbReference>
<evidence type="ECO:0000256" key="7">
    <source>
        <dbReference type="ARBA" id="ARBA00023141"/>
    </source>
</evidence>
<dbReference type="PROSITE" id="PS51169">
    <property type="entry name" value="CHORISMATE_MUT_3"/>
    <property type="match status" value="1"/>
</dbReference>